<protein>
    <submittedName>
        <fullName evidence="2">WGR domain-containing protein</fullName>
    </submittedName>
</protein>
<organism evidence="2 3">
    <name type="scientific">Brucella intermedia</name>
    <dbReference type="NCBI Taxonomy" id="94625"/>
    <lineage>
        <taxon>Bacteria</taxon>
        <taxon>Pseudomonadati</taxon>
        <taxon>Pseudomonadota</taxon>
        <taxon>Alphaproteobacteria</taxon>
        <taxon>Hyphomicrobiales</taxon>
        <taxon>Brucellaceae</taxon>
        <taxon>Brucella/Ochrobactrum group</taxon>
        <taxon>Brucella</taxon>
    </lineage>
</organism>
<dbReference type="EMBL" id="DUMN01000676">
    <property type="protein sequence ID" value="HHV70591.1"/>
    <property type="molecule type" value="Genomic_DNA"/>
</dbReference>
<dbReference type="InterPro" id="IPR008893">
    <property type="entry name" value="WGR_domain"/>
</dbReference>
<dbReference type="InterPro" id="IPR049809">
    <property type="entry name" value="YehF/YfeS-like_WGR"/>
</dbReference>
<reference evidence="2 3" key="1">
    <citation type="journal article" date="2020" name="Biotechnol. Biofuels">
        <title>New insights from the biogas microbiome by comprehensive genome-resolved metagenomics of nearly 1600 species originating from multiple anaerobic digesters.</title>
        <authorList>
            <person name="Campanaro S."/>
            <person name="Treu L."/>
            <person name="Rodriguez-R L.M."/>
            <person name="Kovalovszki A."/>
            <person name="Ziels R.M."/>
            <person name="Maus I."/>
            <person name="Zhu X."/>
            <person name="Kougias P.G."/>
            <person name="Basile A."/>
            <person name="Luo G."/>
            <person name="Schluter A."/>
            <person name="Konstantinidis K.T."/>
            <person name="Angelidaki I."/>
        </authorList>
    </citation>
    <scope>NUCLEOTIDE SEQUENCE [LARGE SCALE GENOMIC DNA]</scope>
    <source>
        <strain evidence="2">AS04akNAM_66</strain>
    </source>
</reference>
<dbReference type="SMART" id="SM00773">
    <property type="entry name" value="WGR"/>
    <property type="match status" value="1"/>
</dbReference>
<gene>
    <name evidence="2" type="ORF">GXX48_23635</name>
</gene>
<evidence type="ECO:0000313" key="2">
    <source>
        <dbReference type="EMBL" id="HHV70591.1"/>
    </source>
</evidence>
<dbReference type="CDD" id="cd07996">
    <property type="entry name" value="WGR_MMR_like"/>
    <property type="match status" value="1"/>
</dbReference>
<accession>A0A7V6PGK2</accession>
<evidence type="ECO:0000259" key="1">
    <source>
        <dbReference type="SMART" id="SM00773"/>
    </source>
</evidence>
<proteinExistence type="predicted"/>
<feature type="domain" description="WGR" evidence="1">
    <location>
        <begin position="10"/>
        <end position="85"/>
    </location>
</feature>
<dbReference type="SUPFAM" id="SSF142921">
    <property type="entry name" value="WGR domain-like"/>
    <property type="match status" value="1"/>
</dbReference>
<dbReference type="Pfam" id="PF05406">
    <property type="entry name" value="WGR"/>
    <property type="match status" value="1"/>
</dbReference>
<dbReference type="Proteomes" id="UP000551563">
    <property type="component" value="Unassembled WGS sequence"/>
</dbReference>
<sequence length="92" mass="10424">MKTGTPFDEIDIELIARNPARNIHRRYSILASIDLFGSIIVETRWGRIGAAGQHKIRSFPHGAEADRYVRSVLARRNSAESRLGTSYRIQSQ</sequence>
<dbReference type="InterPro" id="IPR036930">
    <property type="entry name" value="WGR_dom_sf"/>
</dbReference>
<evidence type="ECO:0000313" key="3">
    <source>
        <dbReference type="Proteomes" id="UP000551563"/>
    </source>
</evidence>
<comment type="caution">
    <text evidence="2">The sequence shown here is derived from an EMBL/GenBank/DDBJ whole genome shotgun (WGS) entry which is preliminary data.</text>
</comment>
<name>A0A7V6PGK2_9HYPH</name>
<dbReference type="AlphaFoldDB" id="A0A7V6PGK2"/>